<proteinExistence type="predicted"/>
<evidence type="ECO:0000313" key="1">
    <source>
        <dbReference type="EMBL" id="WOF12770.1"/>
    </source>
</evidence>
<gene>
    <name evidence="1" type="ORF">F1644_11080</name>
</gene>
<dbReference type="PROSITE" id="PS51257">
    <property type="entry name" value="PROKAR_LIPOPROTEIN"/>
    <property type="match status" value="1"/>
</dbReference>
<dbReference type="CDD" id="cd13120">
    <property type="entry name" value="BF2867_like_N"/>
    <property type="match status" value="1"/>
</dbReference>
<reference evidence="1 2" key="1">
    <citation type="submission" date="2019-09" db="EMBL/GenBank/DDBJ databases">
        <title>Butyricimonas paravirosa DSM 105722 (=214-4 = JCM 18677 = CCUG 65563).</title>
        <authorList>
            <person name="Le Roy T."/>
            <person name="Cani P.D."/>
        </authorList>
    </citation>
    <scope>NUCLEOTIDE SEQUENCE [LARGE SCALE GENOMIC DNA]</scope>
    <source>
        <strain evidence="1 2">DSM 105722</strain>
    </source>
</reference>
<dbReference type="EMBL" id="CP043839">
    <property type="protein sequence ID" value="WOF12770.1"/>
    <property type="molecule type" value="Genomic_DNA"/>
</dbReference>
<dbReference type="Proteomes" id="UP001302374">
    <property type="component" value="Chromosome"/>
</dbReference>
<dbReference type="Gene3D" id="2.60.40.2630">
    <property type="match status" value="1"/>
</dbReference>
<dbReference type="InterPro" id="IPR025049">
    <property type="entry name" value="Mfa-like_1"/>
</dbReference>
<dbReference type="Pfam" id="PF13149">
    <property type="entry name" value="Mfa_like_1"/>
    <property type="match status" value="1"/>
</dbReference>
<sequence length="585" mass="65212">MYVFMKEVWLYSVVCLCMLQSCTRIESDESGEQEICFRGNVQELQQVNLSESRVGLGSGNKVQLYIVEQDEEGVKLPASEDFYQMSSDADGNVNFEDGEKHIYPNNPINIYGFCCKGMEGNPVNLLKVPVMVEGEQVTGDALLRSDFLYVKSEERYRASDNAISLSFSHQFVKLQFCFRTDTPETVDLGQITTLEVLNVVREGNFDVTTGELTLGDAIDDIQVQPANESMVIVLPQRVKGGDVLFRFVQGGKERSYSVPAAGMSLEKGKVYKCDILINQYPGAGDKDVVISTRVEDWDESEPPIHIVFEDGQNVVATLTDVASGVVVNRADLYLSSENKVHEKLNIPVINNKMEFMFPREKKGETLRLNKARFYTEAGDEFDYYFKDKELLGDNLDELSLVAPKVGDAWGDGVIFAVGEVTGYDENTSSFVTDVKGINAYRGRMVSSKMLGELAWCESGAKGEKVSVGASDKNNGKTNTIALENFIKMNGEKLENYPAFVTCRDLGDGWYFPAYNEIRCVVANKDMLNVKIEEQLGDLISLVELYGSSTEKEGEPTHYIGPDKIGKTVYPYTKISQAKVRAVRAY</sequence>
<organism evidence="1 2">
    <name type="scientific">Butyricimonas paravirosa</name>
    <dbReference type="NCBI Taxonomy" id="1472417"/>
    <lineage>
        <taxon>Bacteria</taxon>
        <taxon>Pseudomonadati</taxon>
        <taxon>Bacteroidota</taxon>
        <taxon>Bacteroidia</taxon>
        <taxon>Bacteroidales</taxon>
        <taxon>Odoribacteraceae</taxon>
        <taxon>Butyricimonas</taxon>
    </lineage>
</organism>
<name>A0ABZ0FW69_9BACT</name>
<dbReference type="CDD" id="cd13121">
    <property type="entry name" value="BF2867_like_C"/>
    <property type="match status" value="1"/>
</dbReference>
<protein>
    <submittedName>
        <fullName evidence="1">Fimbrillin family protein</fullName>
    </submittedName>
</protein>
<evidence type="ECO:0000313" key="2">
    <source>
        <dbReference type="Proteomes" id="UP001302374"/>
    </source>
</evidence>
<keyword evidence="2" id="KW-1185">Reference proteome</keyword>
<accession>A0ABZ0FW69</accession>